<dbReference type="InterPro" id="IPR015947">
    <property type="entry name" value="PUA-like_sf"/>
</dbReference>
<dbReference type="PANTHER" id="PTHR10934:SF2">
    <property type="entry name" value="LARGE RIBOSOMAL SUBUNIT PROTEIN EL18"/>
    <property type="match status" value="1"/>
</dbReference>
<dbReference type="GO" id="GO:0003735">
    <property type="term" value="F:structural constituent of ribosome"/>
    <property type="evidence" value="ECO:0007669"/>
    <property type="project" value="InterPro"/>
</dbReference>
<dbReference type="InterPro" id="IPR000039">
    <property type="entry name" value="Ribosomal_eL18"/>
</dbReference>
<evidence type="ECO:0000256" key="3">
    <source>
        <dbReference type="ARBA" id="ARBA00022490"/>
    </source>
</evidence>
<dbReference type="SUPFAM" id="SSF52080">
    <property type="entry name" value="Ribosomal proteins L15p and L18e"/>
    <property type="match status" value="1"/>
</dbReference>
<feature type="region of interest" description="Disordered" evidence="6">
    <location>
        <begin position="157"/>
        <end position="183"/>
    </location>
</feature>
<dbReference type="Proteomes" id="UP001346149">
    <property type="component" value="Unassembled WGS sequence"/>
</dbReference>
<sequence length="664" mass="73245">MVDFNISDQLAISDQTPCEMNGSFGLSSSDKDVNLSSSNSLRVLVAGFAAFLPLYLSAMAESKSTLESAREWIVEHKLRTVVYLKTSQALQIRPVMHRLHAQFLTLAALAGAAVVEYYHKAGAKAVKDCLSCCFHAHAIFRGAFAVSEQSPYLHGAGMETGVRANPSRSDNGQVGDWSADSDGSMQAEEIGLGEEDMTGVDAELPDLRLRELNLLSRWPFALKQSPYNIIQHPFLHRPRYRCLILSPLPLAFSPPSLYLCRGTLEGQEHETCHGTHVAFLGSDVLGSDSVMLSIVVQNLMVEKEDLCSHEDVSAQNQVKASVQRRIRQSIAEEYPGLEPVLDDLLPKKSPLIVTKCQNHLNLVVVNNVPLFFNIRDGPYMPTLRLLHQYPNIMKKLQVDRGAIKFVLSGANIMCPGLTSPGGALDDEVEAETPVAIMAEGKQHALAIGFTKMSAKDIRTINKGIGVDNMHYLNDGLWKGIVLKAGGKIKKTKRTAPKSDDVYLKLLVKLYRFLVRRTGSKFNAVILKRLFMSKVNKPPLSLSKLISFMKGKEDMIAVVVGTVTDDIRVYEVPSLKVTALRFTETARARIEKAGGECLTFDQLALRAPLGQNTVLLRGPKNAREAVKHFGPAPGVPHSHTKPYVRAKGRKFEKARGKRNSRGFRV</sequence>
<dbReference type="InterPro" id="IPR021131">
    <property type="entry name" value="Ribosomal_uL15/eL18"/>
</dbReference>
<evidence type="ECO:0000256" key="6">
    <source>
        <dbReference type="SAM" id="MobiDB-lite"/>
    </source>
</evidence>
<dbReference type="Gene3D" id="3.10.400.20">
    <property type="match status" value="1"/>
</dbReference>
<evidence type="ECO:0000313" key="8">
    <source>
        <dbReference type="EMBL" id="KAK4795497.1"/>
    </source>
</evidence>
<dbReference type="PANTHER" id="PTHR10934">
    <property type="entry name" value="60S RIBOSOMAL PROTEIN L18"/>
    <property type="match status" value="1"/>
</dbReference>
<dbReference type="GO" id="GO:0006412">
    <property type="term" value="P:translation"/>
    <property type="evidence" value="ECO:0007669"/>
    <property type="project" value="InterPro"/>
</dbReference>
<proteinExistence type="inferred from homology"/>
<dbReference type="SMART" id="SM00359">
    <property type="entry name" value="PUA"/>
    <property type="match status" value="1"/>
</dbReference>
<evidence type="ECO:0000256" key="5">
    <source>
        <dbReference type="ARBA" id="ARBA00023274"/>
    </source>
</evidence>
<dbReference type="Gene3D" id="3.100.10.10">
    <property type="match status" value="1"/>
</dbReference>
<dbReference type="NCBIfam" id="TIGR00451">
    <property type="entry name" value="unchar_dom_2"/>
    <property type="match status" value="1"/>
</dbReference>
<dbReference type="CDD" id="cd21155">
    <property type="entry name" value="PUA_MCTS-1-like"/>
    <property type="match status" value="1"/>
</dbReference>
<dbReference type="InterPro" id="IPR004521">
    <property type="entry name" value="Uncharacterised_CHP00451"/>
</dbReference>
<dbReference type="Pfam" id="PF01472">
    <property type="entry name" value="PUA"/>
    <property type="match status" value="1"/>
</dbReference>
<keyword evidence="5" id="KW-0687">Ribonucleoprotein</keyword>
<feature type="domain" description="PUA" evidence="7">
    <location>
        <begin position="394"/>
        <end position="473"/>
    </location>
</feature>
<keyword evidence="4" id="KW-0689">Ribosomal protein</keyword>
<gene>
    <name evidence="8" type="ORF">SAY86_027823</name>
</gene>
<evidence type="ECO:0000259" key="7">
    <source>
        <dbReference type="SMART" id="SM00359"/>
    </source>
</evidence>
<keyword evidence="3" id="KW-0963">Cytoplasm</keyword>
<comment type="subcellular location">
    <subcellularLocation>
        <location evidence="1">Cytoplasm</location>
    </subcellularLocation>
</comment>
<dbReference type="InterPro" id="IPR041366">
    <property type="entry name" value="Pre-PUA"/>
</dbReference>
<dbReference type="EMBL" id="JAXQNO010000006">
    <property type="protein sequence ID" value="KAK4795497.1"/>
    <property type="molecule type" value="Genomic_DNA"/>
</dbReference>
<evidence type="ECO:0000256" key="2">
    <source>
        <dbReference type="ARBA" id="ARBA00006815"/>
    </source>
</evidence>
<evidence type="ECO:0000313" key="9">
    <source>
        <dbReference type="Proteomes" id="UP001346149"/>
    </source>
</evidence>
<dbReference type="CDD" id="cd11609">
    <property type="entry name" value="MCT1_N"/>
    <property type="match status" value="1"/>
</dbReference>
<dbReference type="GO" id="GO:0022625">
    <property type="term" value="C:cytosolic large ribosomal subunit"/>
    <property type="evidence" value="ECO:0007669"/>
    <property type="project" value="TreeGrafter"/>
</dbReference>
<dbReference type="SUPFAM" id="SSF88697">
    <property type="entry name" value="PUA domain-like"/>
    <property type="match status" value="1"/>
</dbReference>
<comment type="caution">
    <text evidence="8">The sequence shown here is derived from an EMBL/GenBank/DDBJ whole genome shotgun (WGS) entry which is preliminary data.</text>
</comment>
<dbReference type="Pfam" id="PF17832">
    <property type="entry name" value="Pre-PUA"/>
    <property type="match status" value="1"/>
</dbReference>
<keyword evidence="9" id="KW-1185">Reference proteome</keyword>
<dbReference type="FunFam" id="3.10.400.20:FF:000001">
    <property type="entry name" value="Malignant T-cell-amplified sequence 1"/>
    <property type="match status" value="1"/>
</dbReference>
<reference evidence="8 9" key="1">
    <citation type="journal article" date="2023" name="Hortic Res">
        <title>Pangenome of water caltrop reveals structural variations and asymmetric subgenome divergence after allopolyploidization.</title>
        <authorList>
            <person name="Zhang X."/>
            <person name="Chen Y."/>
            <person name="Wang L."/>
            <person name="Yuan Y."/>
            <person name="Fang M."/>
            <person name="Shi L."/>
            <person name="Lu R."/>
            <person name="Comes H.P."/>
            <person name="Ma Y."/>
            <person name="Chen Y."/>
            <person name="Huang G."/>
            <person name="Zhou Y."/>
            <person name="Zheng Z."/>
            <person name="Qiu Y."/>
        </authorList>
    </citation>
    <scope>NUCLEOTIDE SEQUENCE [LARGE SCALE GENOMIC DNA]</scope>
    <source>
        <strain evidence="8">F231</strain>
    </source>
</reference>
<protein>
    <recommendedName>
        <fullName evidence="7">PUA domain-containing protein</fullName>
    </recommendedName>
</protein>
<dbReference type="FunFam" id="3.100.10.10:FF:000001">
    <property type="entry name" value="60S ribosomal protein L18"/>
    <property type="match status" value="1"/>
</dbReference>
<dbReference type="Pfam" id="PF17135">
    <property type="entry name" value="Ribosomal_L18"/>
    <property type="match status" value="1"/>
</dbReference>
<dbReference type="InterPro" id="IPR036227">
    <property type="entry name" value="Ribosomal_uL15/eL18_sf"/>
</dbReference>
<name>A0AAN7RA61_TRANT</name>
<dbReference type="AlphaFoldDB" id="A0AAN7RA61"/>
<organism evidence="8 9">
    <name type="scientific">Trapa natans</name>
    <name type="common">Water chestnut</name>
    <dbReference type="NCBI Taxonomy" id="22666"/>
    <lineage>
        <taxon>Eukaryota</taxon>
        <taxon>Viridiplantae</taxon>
        <taxon>Streptophyta</taxon>
        <taxon>Embryophyta</taxon>
        <taxon>Tracheophyta</taxon>
        <taxon>Spermatophyta</taxon>
        <taxon>Magnoliopsida</taxon>
        <taxon>eudicotyledons</taxon>
        <taxon>Gunneridae</taxon>
        <taxon>Pentapetalae</taxon>
        <taxon>rosids</taxon>
        <taxon>malvids</taxon>
        <taxon>Myrtales</taxon>
        <taxon>Lythraceae</taxon>
        <taxon>Trapa</taxon>
    </lineage>
</organism>
<evidence type="ECO:0000256" key="1">
    <source>
        <dbReference type="ARBA" id="ARBA00004496"/>
    </source>
</evidence>
<accession>A0AAN7RA61</accession>
<dbReference type="InterPro" id="IPR002478">
    <property type="entry name" value="PUA"/>
</dbReference>
<dbReference type="GO" id="GO:0003729">
    <property type="term" value="F:mRNA binding"/>
    <property type="evidence" value="ECO:0007669"/>
    <property type="project" value="UniProtKB-ARBA"/>
</dbReference>
<comment type="similarity">
    <text evidence="2">Belongs to the eukaryotic ribosomal protein eL18 family.</text>
</comment>
<dbReference type="PROSITE" id="PS50890">
    <property type="entry name" value="PUA"/>
    <property type="match status" value="1"/>
</dbReference>
<evidence type="ECO:0000256" key="4">
    <source>
        <dbReference type="ARBA" id="ARBA00022980"/>
    </source>
</evidence>